<dbReference type="InterPro" id="IPR000529">
    <property type="entry name" value="Ribosomal_bS6"/>
</dbReference>
<dbReference type="PANTHER" id="PTHR21011:SF16">
    <property type="entry name" value="SMALL RIBOSOMAL SUBUNIT PROTEIN BS6C ALPHA"/>
    <property type="match status" value="1"/>
</dbReference>
<accession>A0A9Q0QFH8</accession>
<dbReference type="GO" id="GO:0070181">
    <property type="term" value="F:small ribosomal subunit rRNA binding"/>
    <property type="evidence" value="ECO:0007669"/>
    <property type="project" value="TreeGrafter"/>
</dbReference>
<gene>
    <name evidence="1" type="ORF">OIU79_010157</name>
</gene>
<evidence type="ECO:0000313" key="2">
    <source>
        <dbReference type="Proteomes" id="UP001151532"/>
    </source>
</evidence>
<organism evidence="1 2">
    <name type="scientific">Salix purpurea</name>
    <name type="common">Purple osier willow</name>
    <dbReference type="NCBI Taxonomy" id="77065"/>
    <lineage>
        <taxon>Eukaryota</taxon>
        <taxon>Viridiplantae</taxon>
        <taxon>Streptophyta</taxon>
        <taxon>Embryophyta</taxon>
        <taxon>Tracheophyta</taxon>
        <taxon>Spermatophyta</taxon>
        <taxon>Magnoliopsida</taxon>
        <taxon>eudicotyledons</taxon>
        <taxon>Gunneridae</taxon>
        <taxon>Pentapetalae</taxon>
        <taxon>rosids</taxon>
        <taxon>fabids</taxon>
        <taxon>Malpighiales</taxon>
        <taxon>Salicaceae</taxon>
        <taxon>Saliceae</taxon>
        <taxon>Salix</taxon>
    </lineage>
</organism>
<dbReference type="Proteomes" id="UP001151532">
    <property type="component" value="Chromosome 3"/>
</dbReference>
<dbReference type="GO" id="GO:0005840">
    <property type="term" value="C:ribosome"/>
    <property type="evidence" value="ECO:0007669"/>
    <property type="project" value="UniProtKB-KW"/>
</dbReference>
<sequence>MASSSSSSSLTSNPFPFSHSLPLLPLSQTLKPFRKTSKLLYKTHGNPTKAVKAQTAGFAGSFYEGGLGSVDEPDSPFKSVTMTAVEEFETPPCPPGFRQYETMAVLRPDMSENGRLALTRSTRSCLLLVVACMWRYSTEGPFPLAYSIRKKRKKQS</sequence>
<dbReference type="OrthoDB" id="1746148at2759"/>
<comment type="caution">
    <text evidence="1">The sequence shown here is derived from an EMBL/GenBank/DDBJ whole genome shotgun (WGS) entry which is preliminary data.</text>
</comment>
<keyword evidence="1" id="KW-0689">Ribosomal protein</keyword>
<reference evidence="1" key="1">
    <citation type="submission" date="2022-11" db="EMBL/GenBank/DDBJ databases">
        <authorList>
            <person name="Hyden B.L."/>
            <person name="Feng K."/>
            <person name="Yates T."/>
            <person name="Jawdy S."/>
            <person name="Smart L.B."/>
            <person name="Muchero W."/>
        </authorList>
    </citation>
    <scope>NUCLEOTIDE SEQUENCE</scope>
    <source>
        <tissue evidence="1">Shoot tip</tissue>
    </source>
</reference>
<keyword evidence="1" id="KW-0687">Ribonucleoprotein</keyword>
<name>A0A9Q0QFH8_SALPP</name>
<dbReference type="PANTHER" id="PTHR21011">
    <property type="entry name" value="MITOCHONDRIAL 28S RIBOSOMAL PROTEIN S6"/>
    <property type="match status" value="1"/>
</dbReference>
<dbReference type="SUPFAM" id="SSF54995">
    <property type="entry name" value="Ribosomal protein S6"/>
    <property type="match status" value="1"/>
</dbReference>
<dbReference type="EMBL" id="JAPFFK010000016">
    <property type="protein sequence ID" value="KAJ6705397.1"/>
    <property type="molecule type" value="Genomic_DNA"/>
</dbReference>
<reference evidence="1" key="2">
    <citation type="journal article" date="2023" name="Int. J. Mol. Sci.">
        <title>De Novo Assembly and Annotation of 11 Diverse Shrub Willow (Salix) Genomes Reveals Novel Gene Organization in Sex-Linked Regions.</title>
        <authorList>
            <person name="Hyden B."/>
            <person name="Feng K."/>
            <person name="Yates T.B."/>
            <person name="Jawdy S."/>
            <person name="Cereghino C."/>
            <person name="Smart L.B."/>
            <person name="Muchero W."/>
        </authorList>
    </citation>
    <scope>NUCLEOTIDE SEQUENCE</scope>
    <source>
        <tissue evidence="1">Shoot tip</tissue>
    </source>
</reference>
<keyword evidence="2" id="KW-1185">Reference proteome</keyword>
<dbReference type="GO" id="GO:0006412">
    <property type="term" value="P:translation"/>
    <property type="evidence" value="ECO:0007669"/>
    <property type="project" value="InterPro"/>
</dbReference>
<dbReference type="InterPro" id="IPR035980">
    <property type="entry name" value="Ribosomal_bS6_sf"/>
</dbReference>
<dbReference type="AlphaFoldDB" id="A0A9Q0QFH8"/>
<dbReference type="GO" id="GO:0003735">
    <property type="term" value="F:structural constituent of ribosome"/>
    <property type="evidence" value="ECO:0007669"/>
    <property type="project" value="InterPro"/>
</dbReference>
<evidence type="ECO:0000313" key="1">
    <source>
        <dbReference type="EMBL" id="KAJ6705397.1"/>
    </source>
</evidence>
<protein>
    <submittedName>
        <fullName evidence="1">MITOCHONDRIAL 28S RIBOSOMAL PROTEIN S6</fullName>
    </submittedName>
</protein>
<proteinExistence type="predicted"/>